<dbReference type="Pfam" id="PF22807">
    <property type="entry name" value="TrAA12"/>
    <property type="match status" value="1"/>
</dbReference>
<sequence>MGRRPSSSHKVSSGKISARPSLHCERGGFMRKTFLAPLTVALCALAAAQTPPPAPIDRPLPAPEPPATATVTRNEPTPQQFTPDKLARLKVPAGFKVSVMATELGNARMLHVMPDGGIYLSRRQNGDIWYLKDVNGDGTIDATERRRVADQLKLVHGIDTRQGKLYAVGEKTIWVMDIARDGTLSVPRVFADNFPDAGQHPARQLGWGPDGYLYASFGATNNDAPTQNPEEATILRIRPDGQVREVYARGLRHTIGFGWHPVTKTFYGMDQGSDWHGDNIPPEELNVIKRGKNYGWPFCYGAKNPDPFVNVANIPGKITKAEYCATTEPSTLNYTAHAAAIALKFYTGTQFPAEFRNDAFVTFRGSWNRNEPSGYEVARVVFDAQNKPEKIEPFVTGFVYQEGGEWKQFGRVAGLAVYTDGSLLFTDDQSGVIYRVQYVGGQK</sequence>
<dbReference type="SUPFAM" id="SSF50952">
    <property type="entry name" value="Soluble quinoprotein glucose dehydrogenase"/>
    <property type="match status" value="1"/>
</dbReference>
<protein>
    <submittedName>
        <fullName evidence="3">Oxidoreductase, putative</fullName>
    </submittedName>
</protein>
<dbReference type="InterPro" id="IPR054539">
    <property type="entry name" value="Beta-prop_PDH"/>
</dbReference>
<dbReference type="PIR" id="C75617">
    <property type="entry name" value="C75617"/>
</dbReference>
<dbReference type="PaxDb" id="243230-DR_A0203"/>
<dbReference type="Proteomes" id="UP000002524">
    <property type="component" value="Chromosome 2"/>
</dbReference>
<gene>
    <name evidence="3" type="ordered locus">DR_A0203</name>
</gene>
<dbReference type="Gene3D" id="2.120.10.30">
    <property type="entry name" value="TolB, C-terminal domain"/>
    <property type="match status" value="1"/>
</dbReference>
<dbReference type="HOGENOM" id="CLU_024435_3_1_0"/>
<reference evidence="3 4" key="1">
    <citation type="journal article" date="1999" name="Science">
        <title>Genome sequence of the radioresistant bacterium Deinococcus radiodurans R1.</title>
        <authorList>
            <person name="White O."/>
            <person name="Eisen J.A."/>
            <person name="Heidelberg J.F."/>
            <person name="Hickey E.K."/>
            <person name="Peterson J.D."/>
            <person name="Dodson R.J."/>
            <person name="Haft D.H."/>
            <person name="Gwinn M.L."/>
            <person name="Nelson W.C."/>
            <person name="Richardson D.L."/>
            <person name="Moffat K.S."/>
            <person name="Qin H."/>
            <person name="Jiang L."/>
            <person name="Pamphile W."/>
            <person name="Crosby M."/>
            <person name="Shen M."/>
            <person name="Vamathevan J.J."/>
            <person name="Lam P."/>
            <person name="McDonald L."/>
            <person name="Utterback T."/>
            <person name="Zalewski C."/>
            <person name="Makarova K.S."/>
            <person name="Aravind L."/>
            <person name="Daly M.J."/>
            <person name="Minton K.W."/>
            <person name="Fleischmann R.D."/>
            <person name="Ketchum K.A."/>
            <person name="Nelson K.E."/>
            <person name="Salzberg S."/>
            <person name="Smith H.O."/>
            <person name="Venter J.C."/>
            <person name="Fraser C.M."/>
        </authorList>
    </citation>
    <scope>NUCLEOTIDE SEQUENCE [LARGE SCALE GENOMIC DNA]</scope>
    <source>
        <strain evidence="4">ATCC 13939 / DSM 20539 / JCM 16871 / LMG 4051 / NBRC 15346 / NCIMB 9279 / R1 / VKM B-1422</strain>
    </source>
</reference>
<dbReference type="eggNOG" id="COG2133">
    <property type="taxonomic scope" value="Bacteria"/>
</dbReference>
<keyword evidence="4" id="KW-1185">Reference proteome</keyword>
<feature type="region of interest" description="Disordered" evidence="1">
    <location>
        <begin position="53"/>
        <end position="81"/>
    </location>
</feature>
<evidence type="ECO:0000313" key="4">
    <source>
        <dbReference type="Proteomes" id="UP000002524"/>
    </source>
</evidence>
<dbReference type="InterPro" id="IPR011041">
    <property type="entry name" value="Quinoprot_gluc/sorb_DH_b-prop"/>
</dbReference>
<name>Q9RYV3_DEIRA</name>
<dbReference type="KEGG" id="dra:DR_A0203"/>
<feature type="domain" description="Pyrroloquinoline quinone-dependent pyranose dehydrogenase beta-propeller" evidence="2">
    <location>
        <begin position="90"/>
        <end position="437"/>
    </location>
</feature>
<feature type="compositionally biased region" description="Low complexity" evidence="1">
    <location>
        <begin position="8"/>
        <end position="17"/>
    </location>
</feature>
<feature type="compositionally biased region" description="Pro residues" evidence="1">
    <location>
        <begin position="53"/>
        <end position="66"/>
    </location>
</feature>
<dbReference type="PANTHER" id="PTHR33546:SF1">
    <property type="entry name" value="LARGE, MULTIFUNCTIONAL SECRETED PROTEIN"/>
    <property type="match status" value="1"/>
</dbReference>
<evidence type="ECO:0000256" key="1">
    <source>
        <dbReference type="SAM" id="MobiDB-lite"/>
    </source>
</evidence>
<accession>Q9RYV3</accession>
<evidence type="ECO:0000259" key="2">
    <source>
        <dbReference type="Pfam" id="PF22807"/>
    </source>
</evidence>
<evidence type="ECO:0000313" key="3">
    <source>
        <dbReference type="EMBL" id="AAF12177.1"/>
    </source>
</evidence>
<proteinExistence type="predicted"/>
<dbReference type="InterPro" id="IPR011042">
    <property type="entry name" value="6-blade_b-propeller_TolB-like"/>
</dbReference>
<dbReference type="PANTHER" id="PTHR33546">
    <property type="entry name" value="LARGE, MULTIFUNCTIONAL SECRETED PROTEIN-RELATED"/>
    <property type="match status" value="1"/>
</dbReference>
<dbReference type="EnsemblBacteria" id="AAF12177">
    <property type="protein sequence ID" value="AAF12177"/>
    <property type="gene ID" value="DR_A0203"/>
</dbReference>
<dbReference type="PATRIC" id="fig|243230.17.peg.3092"/>
<dbReference type="AlphaFoldDB" id="Q9RYV3"/>
<dbReference type="InParanoid" id="Q9RYV3"/>
<feature type="region of interest" description="Disordered" evidence="1">
    <location>
        <begin position="1"/>
        <end position="21"/>
    </location>
</feature>
<organism evidence="3 4">
    <name type="scientific">Deinococcus radiodurans (strain ATCC 13939 / DSM 20539 / JCM 16871 / CCUG 27074 / LMG 4051 / NBRC 15346 / NCIMB 9279 / VKM B-1422 / R1)</name>
    <dbReference type="NCBI Taxonomy" id="243230"/>
    <lineage>
        <taxon>Bacteria</taxon>
        <taxon>Thermotogati</taxon>
        <taxon>Deinococcota</taxon>
        <taxon>Deinococci</taxon>
        <taxon>Deinococcales</taxon>
        <taxon>Deinococcaceae</taxon>
        <taxon>Deinococcus</taxon>
    </lineage>
</organism>
<dbReference type="STRING" id="243230.DR_A0203"/>
<dbReference type="EMBL" id="AE001825">
    <property type="protein sequence ID" value="AAF12177.1"/>
    <property type="molecule type" value="Genomic_DNA"/>
</dbReference>
<dbReference type="OrthoDB" id="9770043at2"/>